<dbReference type="PANTHER" id="PTHR21240:SF28">
    <property type="entry name" value="ISO-OROTATE DECARBOXYLASE (EUROFUNG)"/>
    <property type="match status" value="1"/>
</dbReference>
<evidence type="ECO:0000313" key="4">
    <source>
        <dbReference type="Proteomes" id="UP000294856"/>
    </source>
</evidence>
<dbReference type="AlphaFoldDB" id="A0A4R1FMZ0"/>
<proteinExistence type="predicted"/>
<dbReference type="GO" id="GO:0016787">
    <property type="term" value="F:hydrolase activity"/>
    <property type="evidence" value="ECO:0007669"/>
    <property type="project" value="UniProtKB-KW"/>
</dbReference>
<dbReference type="GO" id="GO:0005737">
    <property type="term" value="C:cytoplasm"/>
    <property type="evidence" value="ECO:0007669"/>
    <property type="project" value="TreeGrafter"/>
</dbReference>
<accession>A0A4R1FMZ0</accession>
<keyword evidence="4" id="KW-1185">Reference proteome</keyword>
<dbReference type="Gene3D" id="3.20.20.140">
    <property type="entry name" value="Metal-dependent hydrolases"/>
    <property type="match status" value="1"/>
</dbReference>
<protein>
    <submittedName>
        <fullName evidence="3">Amidohydrolase family protein</fullName>
    </submittedName>
</protein>
<evidence type="ECO:0000259" key="2">
    <source>
        <dbReference type="Pfam" id="PF04909"/>
    </source>
</evidence>
<dbReference type="SUPFAM" id="SSF51556">
    <property type="entry name" value="Metallo-dependent hydrolases"/>
    <property type="match status" value="1"/>
</dbReference>
<dbReference type="Pfam" id="PF04909">
    <property type="entry name" value="Amidohydro_2"/>
    <property type="match status" value="1"/>
</dbReference>
<dbReference type="RefSeq" id="WP_067444395.1">
    <property type="nucleotide sequence ID" value="NZ_SMFR01000002.1"/>
</dbReference>
<keyword evidence="3" id="KW-0378">Hydrolase</keyword>
<evidence type="ECO:0000256" key="1">
    <source>
        <dbReference type="ARBA" id="ARBA00023239"/>
    </source>
</evidence>
<gene>
    <name evidence="3" type="ORF">DFR71_2374</name>
</gene>
<name>A0A4R1FMZ0_9NOCA</name>
<organism evidence="3 4">
    <name type="scientific">Nocardia alba</name>
    <dbReference type="NCBI Taxonomy" id="225051"/>
    <lineage>
        <taxon>Bacteria</taxon>
        <taxon>Bacillati</taxon>
        <taxon>Actinomycetota</taxon>
        <taxon>Actinomycetes</taxon>
        <taxon>Mycobacteriales</taxon>
        <taxon>Nocardiaceae</taxon>
        <taxon>Nocardia</taxon>
    </lineage>
</organism>
<dbReference type="Proteomes" id="UP000294856">
    <property type="component" value="Unassembled WGS sequence"/>
</dbReference>
<comment type="caution">
    <text evidence="3">The sequence shown here is derived from an EMBL/GenBank/DDBJ whole genome shotgun (WGS) entry which is preliminary data.</text>
</comment>
<dbReference type="GO" id="GO:0019748">
    <property type="term" value="P:secondary metabolic process"/>
    <property type="evidence" value="ECO:0007669"/>
    <property type="project" value="TreeGrafter"/>
</dbReference>
<sequence length="347" mass="37034">MNADRIDVHQHMIPPVYRDALRRHGITAPGGRDLPDWSPDSALSLMTTARIGSAILSVSTPGTTFLTDPAEATTLAQALNDYSSEISAAHPGQLGFMATLPMPDVRASRLEAERALDTLGADGVVLLGNSAGVYLGAEGQDELFRALDDRCAVVLVHPADLPGEPVPGILPFAADFLLDTTRAAYLLVRNGIRRRYPNIKFILSHGGGFVPYAAHRLALTIFSETGVSPADLIDEFAGFYFDTALSSSASALPSLLSFARPGHVLYGSDWPFAPDPAVLYFGGGLDAYAGLDDAQRRAVERVNALTLFPRFGAAPAIAPSTPMLNRVRSTIRRQAFRGIARAIGPRA</sequence>
<evidence type="ECO:0000313" key="3">
    <source>
        <dbReference type="EMBL" id="TCJ96346.1"/>
    </source>
</evidence>
<dbReference type="GO" id="GO:0016831">
    <property type="term" value="F:carboxy-lyase activity"/>
    <property type="evidence" value="ECO:0007669"/>
    <property type="project" value="InterPro"/>
</dbReference>
<feature type="domain" description="Amidohydrolase-related" evidence="2">
    <location>
        <begin position="6"/>
        <end position="309"/>
    </location>
</feature>
<dbReference type="InterPro" id="IPR006680">
    <property type="entry name" value="Amidohydro-rel"/>
</dbReference>
<dbReference type="STRING" id="1210063.GCA_001612665_00037"/>
<dbReference type="PANTHER" id="PTHR21240">
    <property type="entry name" value="2-AMINO-3-CARBOXYLMUCONATE-6-SEMIALDEHYDE DECARBOXYLASE"/>
    <property type="match status" value="1"/>
</dbReference>
<dbReference type="InterPro" id="IPR032465">
    <property type="entry name" value="ACMSD"/>
</dbReference>
<dbReference type="OrthoDB" id="149172at2"/>
<dbReference type="InterPro" id="IPR032466">
    <property type="entry name" value="Metal_Hydrolase"/>
</dbReference>
<reference evidence="3 4" key="1">
    <citation type="submission" date="2019-03" db="EMBL/GenBank/DDBJ databases">
        <title>Genomic Encyclopedia of Type Strains, Phase IV (KMG-IV): sequencing the most valuable type-strain genomes for metagenomic binning, comparative biology and taxonomic classification.</title>
        <authorList>
            <person name="Goeker M."/>
        </authorList>
    </citation>
    <scope>NUCLEOTIDE SEQUENCE [LARGE SCALE GENOMIC DNA]</scope>
    <source>
        <strain evidence="3 4">DSM 44684</strain>
    </source>
</reference>
<dbReference type="EMBL" id="SMFR01000002">
    <property type="protein sequence ID" value="TCJ96346.1"/>
    <property type="molecule type" value="Genomic_DNA"/>
</dbReference>
<keyword evidence="1" id="KW-0456">Lyase</keyword>